<proteinExistence type="predicted"/>
<dbReference type="AlphaFoldDB" id="A0AAV0WFK9"/>
<sequence>MLPKINRLITVTQTLSHENSRLSGELKGKNEALQQSLTVFIDELDTKNAETSGLKAELDALKAAKAVPCPTPAQQQTYAAKAASRIVAAPKTVSAPLVKSKRTVERDRLNKSRKVKATSRFLIEIPQDMTVANAKVGVWPTVRAKCSNPKAETIVSGKSLVIIPDIIRYIISWW</sequence>
<protein>
    <submittedName>
        <fullName evidence="1">Uncharacterized protein</fullName>
    </submittedName>
</protein>
<comment type="caution">
    <text evidence="1">The sequence shown here is derived from an EMBL/GenBank/DDBJ whole genome shotgun (WGS) entry which is preliminary data.</text>
</comment>
<evidence type="ECO:0000313" key="2">
    <source>
        <dbReference type="Proteomes" id="UP001160148"/>
    </source>
</evidence>
<gene>
    <name evidence="1" type="ORF">MEUPH1_LOCUS10624</name>
</gene>
<dbReference type="EMBL" id="CARXXK010000002">
    <property type="protein sequence ID" value="CAI6354661.1"/>
    <property type="molecule type" value="Genomic_DNA"/>
</dbReference>
<reference evidence="1 2" key="1">
    <citation type="submission" date="2023-01" db="EMBL/GenBank/DDBJ databases">
        <authorList>
            <person name="Whitehead M."/>
        </authorList>
    </citation>
    <scope>NUCLEOTIDE SEQUENCE [LARGE SCALE GENOMIC DNA]</scope>
</reference>
<accession>A0AAV0WFK9</accession>
<dbReference type="Proteomes" id="UP001160148">
    <property type="component" value="Unassembled WGS sequence"/>
</dbReference>
<name>A0AAV0WFK9_9HEMI</name>
<organism evidence="1 2">
    <name type="scientific">Macrosiphum euphorbiae</name>
    <name type="common">potato aphid</name>
    <dbReference type="NCBI Taxonomy" id="13131"/>
    <lineage>
        <taxon>Eukaryota</taxon>
        <taxon>Metazoa</taxon>
        <taxon>Ecdysozoa</taxon>
        <taxon>Arthropoda</taxon>
        <taxon>Hexapoda</taxon>
        <taxon>Insecta</taxon>
        <taxon>Pterygota</taxon>
        <taxon>Neoptera</taxon>
        <taxon>Paraneoptera</taxon>
        <taxon>Hemiptera</taxon>
        <taxon>Sternorrhyncha</taxon>
        <taxon>Aphidomorpha</taxon>
        <taxon>Aphidoidea</taxon>
        <taxon>Aphididae</taxon>
        <taxon>Macrosiphini</taxon>
        <taxon>Macrosiphum</taxon>
    </lineage>
</organism>
<evidence type="ECO:0000313" key="1">
    <source>
        <dbReference type="EMBL" id="CAI6354661.1"/>
    </source>
</evidence>
<keyword evidence="2" id="KW-1185">Reference proteome</keyword>